<protein>
    <recommendedName>
        <fullName evidence="3">Bulb-type lectin domain-containing protein</fullName>
    </recommendedName>
</protein>
<sequence>MSKITITSHIKFQQGLVIIKDAFVPLSVSFDGTNDFLTLGAGLTGAVDSTKNLTSIWFKVDDAGGDGNLMALGQSNTSSYSVVRNAAGKIEINLESSSTVLWNFTSTESYNSTTNTGWHNLLFAADLGGSPTASVFVDNEVLAGTNNTAPTAGSIDYTVANWAIGASTTGTNKLTGELSEYYMTDEFLDITILENRLKFIDTTGGDLAPAFLGVDGSKPTGNVPIIFFTGSVDDWHTNVGFGGGFTENGALVAGSDPTIPGTTTVNFTEGSLFTWGYDGDANSGLMGIGTTQVNQSSPVQVGALTDWTFGTGGRKHSLAIRADDTLWAWGYGGAGELGNSAAGISASRSSPIQVPGGATWADASGGERFSLGVKTDGTLWGWGDGFGGKTGHGNTTDYSIPVQIGGATNWASVSAGPFHGSALTTTGALWMWGSNASGELGQGDTTYRSVPVQIGALTDWAVISTGQFRQVAVKTDGTLWSWGKNNYGQLGLEDTANRSSPVQIGSLTDWANVVANQNHSILALKTNGTLWGWGYNAYASAGILGVGDTVNHSSPVQVGADTNWAKIGMTNSTGIAIRTDGTLWAWGFGYSGSLDNGISNYYTSSPIQIGSDANWAFVARTSDDFAGRNIAIRDTTG</sequence>
<dbReference type="PROSITE" id="PS50012">
    <property type="entry name" value="RCC1_3"/>
    <property type="match status" value="4"/>
</dbReference>
<dbReference type="PANTHER" id="PTHR22870:SF408">
    <property type="entry name" value="OS09G0560450 PROTEIN"/>
    <property type="match status" value="1"/>
</dbReference>
<dbReference type="InterPro" id="IPR013320">
    <property type="entry name" value="ConA-like_dom_sf"/>
</dbReference>
<dbReference type="Gene3D" id="2.130.10.30">
    <property type="entry name" value="Regulator of chromosome condensation 1/beta-lactamase-inhibitor protein II"/>
    <property type="match status" value="2"/>
</dbReference>
<dbReference type="SUPFAM" id="SSF49899">
    <property type="entry name" value="Concanavalin A-like lectins/glucanases"/>
    <property type="match status" value="1"/>
</dbReference>
<dbReference type="InterPro" id="IPR000408">
    <property type="entry name" value="Reg_chr_condens"/>
</dbReference>
<accession>A0A0F9RNZ8</accession>
<dbReference type="InterPro" id="IPR051210">
    <property type="entry name" value="Ub_ligase/GEF_domain"/>
</dbReference>
<proteinExistence type="predicted"/>
<dbReference type="AlphaFoldDB" id="A0A0F9RNZ8"/>
<dbReference type="SUPFAM" id="SSF50985">
    <property type="entry name" value="RCC1/BLIP-II"/>
    <property type="match status" value="1"/>
</dbReference>
<dbReference type="InterPro" id="IPR009091">
    <property type="entry name" value="RCC1/BLIP-II"/>
</dbReference>
<name>A0A0F9RNZ8_9ZZZZ</name>
<dbReference type="EMBL" id="LAZR01002701">
    <property type="protein sequence ID" value="KKN26686.1"/>
    <property type="molecule type" value="Genomic_DNA"/>
</dbReference>
<evidence type="ECO:0000256" key="1">
    <source>
        <dbReference type="ARBA" id="ARBA00022737"/>
    </source>
</evidence>
<evidence type="ECO:0000313" key="2">
    <source>
        <dbReference type="EMBL" id="KKN26686.1"/>
    </source>
</evidence>
<reference evidence="2" key="1">
    <citation type="journal article" date="2015" name="Nature">
        <title>Complex archaea that bridge the gap between prokaryotes and eukaryotes.</title>
        <authorList>
            <person name="Spang A."/>
            <person name="Saw J.H."/>
            <person name="Jorgensen S.L."/>
            <person name="Zaremba-Niedzwiedzka K."/>
            <person name="Martijn J."/>
            <person name="Lind A.E."/>
            <person name="van Eijk R."/>
            <person name="Schleper C."/>
            <person name="Guy L."/>
            <person name="Ettema T.J."/>
        </authorList>
    </citation>
    <scope>NUCLEOTIDE SEQUENCE</scope>
</reference>
<dbReference type="PANTHER" id="PTHR22870">
    <property type="entry name" value="REGULATOR OF CHROMOSOME CONDENSATION"/>
    <property type="match status" value="1"/>
</dbReference>
<dbReference type="PRINTS" id="PR00633">
    <property type="entry name" value="RCCNDNSATION"/>
</dbReference>
<gene>
    <name evidence="2" type="ORF">LCGC14_0872260</name>
</gene>
<dbReference type="Pfam" id="PF00415">
    <property type="entry name" value="RCC1"/>
    <property type="match status" value="3"/>
</dbReference>
<keyword evidence="1" id="KW-0677">Repeat</keyword>
<evidence type="ECO:0008006" key="3">
    <source>
        <dbReference type="Google" id="ProtNLM"/>
    </source>
</evidence>
<comment type="caution">
    <text evidence="2">The sequence shown here is derived from an EMBL/GenBank/DDBJ whole genome shotgun (WGS) entry which is preliminary data.</text>
</comment>
<organism evidence="2">
    <name type="scientific">marine sediment metagenome</name>
    <dbReference type="NCBI Taxonomy" id="412755"/>
    <lineage>
        <taxon>unclassified sequences</taxon>
        <taxon>metagenomes</taxon>
        <taxon>ecological metagenomes</taxon>
    </lineage>
</organism>